<feature type="domain" description="RNA polymerase sigma-70 region 2" evidence="2">
    <location>
        <begin position="57"/>
        <end position="120"/>
    </location>
</feature>
<keyword evidence="4" id="KW-1185">Reference proteome</keyword>
<protein>
    <submittedName>
        <fullName evidence="3">RNA polymerase sigma factor domain protein</fullName>
    </submittedName>
</protein>
<dbReference type="Gene3D" id="1.20.120.1810">
    <property type="match status" value="1"/>
</dbReference>
<dbReference type="GO" id="GO:0003700">
    <property type="term" value="F:DNA-binding transcription factor activity"/>
    <property type="evidence" value="ECO:0007669"/>
    <property type="project" value="InterPro"/>
</dbReference>
<feature type="region of interest" description="Disordered" evidence="1">
    <location>
        <begin position="344"/>
        <end position="365"/>
    </location>
</feature>
<accession>A8ZK41</accession>
<dbReference type="SUPFAM" id="SSF88946">
    <property type="entry name" value="Sigma2 domain of RNA polymerase sigma factors"/>
    <property type="match status" value="1"/>
</dbReference>
<dbReference type="Proteomes" id="UP000000268">
    <property type="component" value="Plasmid pREB1"/>
</dbReference>
<gene>
    <name evidence="3" type="ordered locus">AM1_A0032</name>
</gene>
<evidence type="ECO:0000313" key="4">
    <source>
        <dbReference type="Proteomes" id="UP000000268"/>
    </source>
</evidence>
<dbReference type="RefSeq" id="WP_012166544.1">
    <property type="nucleotide sequence ID" value="NC_009926.1"/>
</dbReference>
<dbReference type="InterPro" id="IPR014284">
    <property type="entry name" value="RNA_pol_sigma-70_dom"/>
</dbReference>
<evidence type="ECO:0000259" key="2">
    <source>
        <dbReference type="Pfam" id="PF04542"/>
    </source>
</evidence>
<dbReference type="Pfam" id="PF04542">
    <property type="entry name" value="Sigma70_r2"/>
    <property type="match status" value="1"/>
</dbReference>
<name>A8ZK41_ACAM1</name>
<proteinExistence type="predicted"/>
<evidence type="ECO:0000256" key="1">
    <source>
        <dbReference type="SAM" id="MobiDB-lite"/>
    </source>
</evidence>
<dbReference type="InterPro" id="IPR050239">
    <property type="entry name" value="Sigma-70_RNA_pol_init_factors"/>
</dbReference>
<geneLocation type="plasmid" evidence="3 4">
    <name>pREB1</name>
</geneLocation>
<dbReference type="InterPro" id="IPR013325">
    <property type="entry name" value="RNA_pol_sigma_r2"/>
</dbReference>
<dbReference type="PANTHER" id="PTHR30603:SF47">
    <property type="entry name" value="RNA POLYMERASE SIGMA FACTOR SIGD, CHLOROPLASTIC"/>
    <property type="match status" value="1"/>
</dbReference>
<dbReference type="GO" id="GO:0006352">
    <property type="term" value="P:DNA-templated transcription initiation"/>
    <property type="evidence" value="ECO:0007669"/>
    <property type="project" value="InterPro"/>
</dbReference>
<dbReference type="PANTHER" id="PTHR30603">
    <property type="entry name" value="RNA POLYMERASE SIGMA FACTOR RPO"/>
    <property type="match status" value="1"/>
</dbReference>
<dbReference type="HOGENOM" id="CLU_688158_0_0_3"/>
<evidence type="ECO:0000313" key="3">
    <source>
        <dbReference type="EMBL" id="ABW31541.1"/>
    </source>
</evidence>
<reference evidence="3 4" key="1">
    <citation type="journal article" date="2008" name="Proc. Natl. Acad. Sci. U.S.A.">
        <title>Niche adaptation and genome expansion in the chlorophyll d-producing cyanobacterium Acaryochloris marina.</title>
        <authorList>
            <person name="Swingley W.D."/>
            <person name="Chen M."/>
            <person name="Cheung P.C."/>
            <person name="Conrad A.L."/>
            <person name="Dejesa L.C."/>
            <person name="Hao J."/>
            <person name="Honchak B.M."/>
            <person name="Karbach L.E."/>
            <person name="Kurdoglu A."/>
            <person name="Lahiri S."/>
            <person name="Mastrian S.D."/>
            <person name="Miyashita H."/>
            <person name="Page L."/>
            <person name="Ramakrishna P."/>
            <person name="Satoh S."/>
            <person name="Sattley W.M."/>
            <person name="Shimada Y."/>
            <person name="Taylor H.L."/>
            <person name="Tomo T."/>
            <person name="Tsuchiya T."/>
            <person name="Wang Z.T."/>
            <person name="Raymond J."/>
            <person name="Mimuro M."/>
            <person name="Blankenship R.E."/>
            <person name="Touchman J.W."/>
        </authorList>
    </citation>
    <scope>NUCLEOTIDE SEQUENCE [LARGE SCALE GENOMIC DNA]</scope>
    <source>
        <strain evidence="4">MBIC 11017</strain>
        <plasmid evidence="4">Plasmid pREB1</plasmid>
    </source>
</reference>
<dbReference type="AlphaFoldDB" id="A8ZK41"/>
<dbReference type="NCBIfam" id="TIGR02937">
    <property type="entry name" value="sigma70-ECF"/>
    <property type="match status" value="1"/>
</dbReference>
<dbReference type="InterPro" id="IPR007627">
    <property type="entry name" value="RNA_pol_sigma70_r2"/>
</dbReference>
<dbReference type="KEGG" id="amr:AM1_A0032"/>
<dbReference type="EMBL" id="CP000838">
    <property type="protein sequence ID" value="ABW31541.1"/>
    <property type="molecule type" value="Genomic_DNA"/>
</dbReference>
<keyword evidence="3" id="KW-0614">Plasmid</keyword>
<organism evidence="3 4">
    <name type="scientific">Acaryochloris marina (strain MBIC 11017)</name>
    <dbReference type="NCBI Taxonomy" id="329726"/>
    <lineage>
        <taxon>Bacteria</taxon>
        <taxon>Bacillati</taxon>
        <taxon>Cyanobacteriota</taxon>
        <taxon>Cyanophyceae</taxon>
        <taxon>Acaryochloridales</taxon>
        <taxon>Acaryochloridaceae</taxon>
        <taxon>Acaryochloris</taxon>
    </lineage>
</organism>
<sequence length="400" mass="45450">MTAASISSPFSEGIRLPDYLTQLLHRFPVPNPEEELDLIRKAKLGHETSLSWLMIGHVRLVSKLAKQYAWTLDDAQDLIQEGMLGIRHAVRKFDSTKGCKFSTYARGWIRGYIRRFCYKNRPKQLRLPEKKQVHLDRVYRLQNQFPDANLEEIAQKANLKLEYIEDLLYWGRSFQEIPDWHEFTINDESFYTDDEEYDEYFDFEVVSETKTNLVLIKAPPPFIPPKYQIPVHLLKQWFRVGLAQLVSAAQGQVKAVRLGFSQSFSRYSSKPEVGQERVNLSTWPASLSFCYENSTNPSAYSHNPRQTPSIATKSLPTKAIALVKGVITHAQESLLVLCGGRSDGPTDRPGYQPSPADQRCRGLGEPGTIGRGHLGFGPAVTRFIHRPLAAISDCLRGGWP</sequence>